<dbReference type="Proteomes" id="UP000006028">
    <property type="component" value="Unassembled WGS sequence"/>
</dbReference>
<dbReference type="InterPro" id="IPR006311">
    <property type="entry name" value="TAT_signal"/>
</dbReference>
<sequence length="274" mass="29422">MKITENKKGRCTGCCTAALFAGLDGTYDFLLVAPVFLHPAEKDAKNHLTNCYGGGYYIGKAGSTKKGSEHAEKIVRLILMSNISRRKFLKGAGVAALAVAAAGVLAGCSDQSTPDTGKKRPIKLKYMVTTQGESIVKDVPIEVPALADTVTFATIQANVPADLKDYEFDSTEDKKIIDGVVVIKMHKKAAAKPQKKVTIEYVYGTDAPDDAKFTPTSLNVDVDAKYLTQDQLDSLVDKSGKYRVLNATELIGFGGMTQNGIIEGDKATVYITTK</sequence>
<comment type="caution">
    <text evidence="1">The sequence shown here is derived from an EMBL/GenBank/DDBJ whole genome shotgun (WGS) entry which is preliminary data.</text>
</comment>
<accession>E2ZNN5</accession>
<dbReference type="BioCyc" id="FCF748224-HMP:GTSS-1557-MONOMER"/>
<organism evidence="1 2">
    <name type="scientific">Faecalibacterium cf. prausnitzii KLE1255</name>
    <dbReference type="NCBI Taxonomy" id="748224"/>
    <lineage>
        <taxon>Bacteria</taxon>
        <taxon>Bacillati</taxon>
        <taxon>Bacillota</taxon>
        <taxon>Clostridia</taxon>
        <taxon>Eubacteriales</taxon>
        <taxon>Oscillospiraceae</taxon>
        <taxon>Faecalibacterium</taxon>
    </lineage>
</organism>
<protein>
    <submittedName>
        <fullName evidence="1">Tat pathway signal sequence domain protein</fullName>
    </submittedName>
</protein>
<dbReference type="STRING" id="748224.HMPREF9436_03303"/>
<dbReference type="AlphaFoldDB" id="E2ZNN5"/>
<dbReference type="PROSITE" id="PS51318">
    <property type="entry name" value="TAT"/>
    <property type="match status" value="1"/>
</dbReference>
<proteinExistence type="predicted"/>
<reference evidence="1 2" key="1">
    <citation type="submission" date="2010-08" db="EMBL/GenBank/DDBJ databases">
        <authorList>
            <person name="Weinstock G."/>
            <person name="Sodergren E."/>
            <person name="Clifton S."/>
            <person name="Fulton L."/>
            <person name="Fulton B."/>
            <person name="Courtney L."/>
            <person name="Fronick C."/>
            <person name="Harrison M."/>
            <person name="Strong C."/>
            <person name="Farmer C."/>
            <person name="Delahaunty K."/>
            <person name="Markovic C."/>
            <person name="Hall O."/>
            <person name="Minx P."/>
            <person name="Tomlinson C."/>
            <person name="Mitreva M."/>
            <person name="Hou S."/>
            <person name="Chen J."/>
            <person name="Wollam A."/>
            <person name="Pepin K.H."/>
            <person name="Johnson M."/>
            <person name="Bhonagiri V."/>
            <person name="Zhang X."/>
            <person name="Suruliraj S."/>
            <person name="Warren W."/>
            <person name="Chinwalla A."/>
            <person name="Mardis E.R."/>
            <person name="Wilson R.K."/>
        </authorList>
    </citation>
    <scope>NUCLEOTIDE SEQUENCE [LARGE SCALE GENOMIC DNA]</scope>
    <source>
        <strain evidence="1 2">KLE1255</strain>
    </source>
</reference>
<dbReference type="InterPro" id="IPR019546">
    <property type="entry name" value="TAT_signal_bac_arc"/>
</dbReference>
<evidence type="ECO:0000313" key="1">
    <source>
        <dbReference type="EMBL" id="EFQ05279.1"/>
    </source>
</evidence>
<dbReference type="NCBIfam" id="TIGR01409">
    <property type="entry name" value="TAT_signal_seq"/>
    <property type="match status" value="1"/>
</dbReference>
<name>E2ZNN5_9FIRM</name>
<evidence type="ECO:0000313" key="2">
    <source>
        <dbReference type="Proteomes" id="UP000006028"/>
    </source>
</evidence>
<dbReference type="EMBL" id="AECU01000245">
    <property type="protein sequence ID" value="EFQ05279.1"/>
    <property type="molecule type" value="Genomic_DNA"/>
</dbReference>
<dbReference type="HOGENOM" id="CLU_1014691_0_0_9"/>
<gene>
    <name evidence="1" type="ORF">HMPREF9436_03303</name>
</gene>